<sequence length="550" mass="61522">MKYILSILLFFLLVAPLAAQNNQDQVIFKAMQDEMQRSKEQLMLPGMQPPYYISYTLGRSRQFQVRASLGGIVNFTETPWSSRGAVQMFLGNDDNNNDFAYSCVAAQLPMPAEPDYDGMRRNYWMGSDMMYKWSLQAANMKESYLKANPRTPEEVNLKDRQKVEPVTKIEEAKNAYTIDRAALEKTANELSAIFKDYKDIYNSSVNISGADIEIYKMTTDGVVLKQPMRYTNLYATAYVVTEDGVRIDDTYSVIVDRPEDLPSLDELKKGVKAFADNLIKLKNAPVITEYYGGPVLFEGGASSSVLTSNLLRRGALYAYRKPASDRMQPIKTLDDRLDMKIIDTRLTVKNYSSLEKYNGVTLLGAYDIDADGIVPPKEITLVENGIFKAMLNGTVPTLHAPQSTGSSRFTLSSMDGTYTLAPGTIHIKADKGTKPEKMKAALIKAAKEEGLKYAYIVRGLAGKASRIYRVDLKDGSETQVRFGDVSGFTLPNLKRMLNISNKENVSNYLSNGEVLSSIIYPSSILVENIEINKSDVKKDKEQVLTFPLQK</sequence>
<organism evidence="2 3">
    <name type="scientific">Butyricimonas hominis</name>
    <dbReference type="NCBI Taxonomy" id="2763032"/>
    <lineage>
        <taxon>Bacteria</taxon>
        <taxon>Pseudomonadati</taxon>
        <taxon>Bacteroidota</taxon>
        <taxon>Bacteroidia</taxon>
        <taxon>Bacteroidales</taxon>
        <taxon>Odoribacteraceae</taxon>
        <taxon>Butyricimonas</taxon>
    </lineage>
</organism>
<dbReference type="EMBL" id="JACOOH010000004">
    <property type="protein sequence ID" value="MBC5621300.1"/>
    <property type="molecule type" value="Genomic_DNA"/>
</dbReference>
<comment type="caution">
    <text evidence="2">The sequence shown here is derived from an EMBL/GenBank/DDBJ whole genome shotgun (WGS) entry which is preliminary data.</text>
</comment>
<dbReference type="Proteomes" id="UP000646484">
    <property type="component" value="Unassembled WGS sequence"/>
</dbReference>
<name>A0ABR7D1Q4_9BACT</name>
<feature type="signal peptide" evidence="1">
    <location>
        <begin position="1"/>
        <end position="19"/>
    </location>
</feature>
<accession>A0ABR7D1Q4</accession>
<proteinExistence type="predicted"/>
<protein>
    <submittedName>
        <fullName evidence="2">Uncharacterized protein</fullName>
    </submittedName>
</protein>
<keyword evidence="1" id="KW-0732">Signal</keyword>
<gene>
    <name evidence="2" type="ORF">H8S64_09335</name>
</gene>
<reference evidence="2 3" key="1">
    <citation type="submission" date="2020-08" db="EMBL/GenBank/DDBJ databases">
        <title>Genome public.</title>
        <authorList>
            <person name="Liu C."/>
            <person name="Sun Q."/>
        </authorList>
    </citation>
    <scope>NUCLEOTIDE SEQUENCE [LARGE SCALE GENOMIC DNA]</scope>
    <source>
        <strain evidence="2 3">NSJ-56</strain>
    </source>
</reference>
<dbReference type="SUPFAM" id="SSF111283">
    <property type="entry name" value="Putative modulator of DNA gyrase, PmbA/TldD"/>
    <property type="match status" value="1"/>
</dbReference>
<feature type="chain" id="PRO_5045635695" evidence="1">
    <location>
        <begin position="20"/>
        <end position="550"/>
    </location>
</feature>
<dbReference type="InterPro" id="IPR036059">
    <property type="entry name" value="TldD/PmbA_sf"/>
</dbReference>
<dbReference type="RefSeq" id="WP_186975864.1">
    <property type="nucleotide sequence ID" value="NZ_JACOOH010000004.1"/>
</dbReference>
<evidence type="ECO:0000313" key="2">
    <source>
        <dbReference type="EMBL" id="MBC5621300.1"/>
    </source>
</evidence>
<evidence type="ECO:0000256" key="1">
    <source>
        <dbReference type="SAM" id="SignalP"/>
    </source>
</evidence>
<evidence type="ECO:0000313" key="3">
    <source>
        <dbReference type="Proteomes" id="UP000646484"/>
    </source>
</evidence>
<keyword evidence="3" id="KW-1185">Reference proteome</keyword>